<sequence length="261" mass="30197">MGEESTEQEQPDSKNKLPTYPLALDCRNYERIIHKEDVFSGILRDALIQSKLDLERSLPEFLERPFYNGMLIQYEVKDDPIHGRGLYTTQDLPEELQCDVMLWSYPVKDSDREVYLAMDEGSYMNDGGIKDSNIGGNETTTIRDIKAGEHLAENYYEYIDFEGNVKWFHDLRERVFGSGKYTEQGAPPQPIKQNDYHKMLRTDTTSTFTASAVDYLFREMDVLVESSNRMNMTSIITLSFLVVAAFLTKRRVLFKDKLHGL</sequence>
<reference evidence="2" key="1">
    <citation type="journal article" date="2021" name="Sci. Rep.">
        <title>Diploid genomic architecture of Nitzschia inconspicua, an elite biomass production diatom.</title>
        <authorList>
            <person name="Oliver A."/>
            <person name="Podell S."/>
            <person name="Pinowska A."/>
            <person name="Traller J.C."/>
            <person name="Smith S.R."/>
            <person name="McClure R."/>
            <person name="Beliaev A."/>
            <person name="Bohutskyi P."/>
            <person name="Hill E.A."/>
            <person name="Rabines A."/>
            <person name="Zheng H."/>
            <person name="Allen L.Z."/>
            <person name="Kuo A."/>
            <person name="Grigoriev I.V."/>
            <person name="Allen A.E."/>
            <person name="Hazlebeck D."/>
            <person name="Allen E.E."/>
        </authorList>
    </citation>
    <scope>NUCLEOTIDE SEQUENCE</scope>
    <source>
        <strain evidence="2">Hildebrandi</strain>
    </source>
</reference>
<keyword evidence="3" id="KW-1185">Reference proteome</keyword>
<dbReference type="Proteomes" id="UP000693970">
    <property type="component" value="Unassembled WGS sequence"/>
</dbReference>
<keyword evidence="1" id="KW-0812">Transmembrane</keyword>
<comment type="caution">
    <text evidence="2">The sequence shown here is derived from an EMBL/GenBank/DDBJ whole genome shotgun (WGS) entry which is preliminary data.</text>
</comment>
<reference evidence="2" key="2">
    <citation type="submission" date="2021-04" db="EMBL/GenBank/DDBJ databases">
        <authorList>
            <person name="Podell S."/>
        </authorList>
    </citation>
    <scope>NUCLEOTIDE SEQUENCE</scope>
    <source>
        <strain evidence="2">Hildebrandi</strain>
    </source>
</reference>
<name>A0A9K3K4M1_9STRA</name>
<feature type="transmembrane region" description="Helical" evidence="1">
    <location>
        <begin position="230"/>
        <end position="248"/>
    </location>
</feature>
<organism evidence="2 3">
    <name type="scientific">Nitzschia inconspicua</name>
    <dbReference type="NCBI Taxonomy" id="303405"/>
    <lineage>
        <taxon>Eukaryota</taxon>
        <taxon>Sar</taxon>
        <taxon>Stramenopiles</taxon>
        <taxon>Ochrophyta</taxon>
        <taxon>Bacillariophyta</taxon>
        <taxon>Bacillariophyceae</taxon>
        <taxon>Bacillariophycidae</taxon>
        <taxon>Bacillariales</taxon>
        <taxon>Bacillariaceae</taxon>
        <taxon>Nitzschia</taxon>
    </lineage>
</organism>
<dbReference type="OrthoDB" id="46969at2759"/>
<evidence type="ECO:0000256" key="1">
    <source>
        <dbReference type="SAM" id="Phobius"/>
    </source>
</evidence>
<gene>
    <name evidence="2" type="ORF">IV203_033475</name>
</gene>
<evidence type="ECO:0000313" key="3">
    <source>
        <dbReference type="Proteomes" id="UP000693970"/>
    </source>
</evidence>
<keyword evidence="1" id="KW-1133">Transmembrane helix</keyword>
<evidence type="ECO:0000313" key="2">
    <source>
        <dbReference type="EMBL" id="KAG7336877.1"/>
    </source>
</evidence>
<dbReference type="AlphaFoldDB" id="A0A9K3K4M1"/>
<dbReference type="EMBL" id="JAGRRH010000103">
    <property type="protein sequence ID" value="KAG7336877.1"/>
    <property type="molecule type" value="Genomic_DNA"/>
</dbReference>
<protein>
    <submittedName>
        <fullName evidence="2">Uncharacterized protein</fullName>
    </submittedName>
</protein>
<proteinExistence type="predicted"/>
<keyword evidence="1" id="KW-0472">Membrane</keyword>
<accession>A0A9K3K4M1</accession>